<sequence length="1186" mass="126061">MKKRVKSYETCLSDSVFLKQDFRPASCDQQGLYGTDSESLRVCFKSALPMEIYDPYSPHWNTCSSFSVETLQELKSAHEAASVKYGIPVDQLIYTGKCPCHCSEYCYRYSLFTITREISADKCTRMKFFFIRNFDDIKDFLEAPDEDTTSLALSTTATNNRIQSSAAMTSSTTLSLSPSIISSSAKTDSVADTSTSKSTSAATFYSTTAALPTLSGESSFSAEATSSTDLPKSTSTDFDFHSSTHYGSSSDSRLSASPTPSSSESKSQSIPQQYRSATTPDIVPTSQSASQKEPSSTERLPTDSISSSFSPKSSGTTPVWGTTPSSIVTSESSDATSLTPSSAAPSKSSDATSLTPSSAAPSESSDATSLTPSSAATSESSDATSLTPSSAAPSESSDATSFKFTSSSAIVKSSETRLVGKITSSSLSTMEPNGETSPKKTTLGSAAIVGSKESQSAEITLSSNVATLSKKFTTSSSSVMKLSKTTLPELLTSVSSAIQISSKASHIEKATSGFATTFSSNVGTLPMLYVSSSPSVAKTNTQLPEKITSSSLATTKPNDDTSLMFFTASPSPMLGSKEATSPRPLTSGSPAIMESSKVTLPALPTPVPSVMPKTSVSSAIQSLSKASHTKRTMTSFAATFLSNVETLPKMYISSSPSVAKTKTHSPEEITSSSAATTEPNDNTSFLTLSASLSSTLGSSEAMPSQLLSSASSGMQKSSETTSTKKTPLRSTKKFEPSGVTLPTKHSSSSPVVVGSDESRAEKITSISGATLKSIDATVSKMFTSRSSSMVESSEAPHPELLTSLSPVTQNPRESKPTEKISSSPPVALEATDVASRGTFTSESDAFRKTNPSRTMFPHDVQKNTKHSSATTRNDRHVPTAITDSSRSEEKLADLILTTSLHSTTRCTPTTETTDSKSMITYSAAVEQEDEPETYLSRETLQTLSTPSVKHPEKSSTPGMLLSSLSKQVTSQEEVDLATTHETSGDTKHSSQAFNSVVEFGATQTATEEGEAANEATKTNIWSPPYVNIEQDEMTTSHHTRSSYSHLFSDEKKTTSHSLPTKKLERSTLETKHWRSTPRISFMGSHLAYSIRTSSLLSGSTVPATIMPEILNAENSSTAAFTVVSKRSSWKEYRGFSSTAYQVNSIVSNSIVSLSMNFDGTFSTNHSRTQLHSTEHALSKELSTSKH</sequence>
<feature type="compositionally biased region" description="Polar residues" evidence="1">
    <location>
        <begin position="319"/>
        <end position="329"/>
    </location>
</feature>
<evidence type="ECO:0000313" key="3">
    <source>
        <dbReference type="Proteomes" id="UP000054495"/>
    </source>
</evidence>
<feature type="compositionally biased region" description="Low complexity" evidence="1">
    <location>
        <begin position="302"/>
        <end position="318"/>
    </location>
</feature>
<accession>A0A0D6L7S3</accession>
<feature type="region of interest" description="Disordered" evidence="1">
    <location>
        <begin position="964"/>
        <end position="990"/>
    </location>
</feature>
<dbReference type="AlphaFoldDB" id="A0A0D6L7S3"/>
<feature type="region of interest" description="Disordered" evidence="1">
    <location>
        <begin position="656"/>
        <end position="682"/>
    </location>
</feature>
<keyword evidence="3" id="KW-1185">Reference proteome</keyword>
<gene>
    <name evidence="2" type="ORF">ANCCEY_13122</name>
</gene>
<protein>
    <submittedName>
        <fullName evidence="2">Uncharacterized protein</fullName>
    </submittedName>
</protein>
<feature type="compositionally biased region" description="Polar residues" evidence="1">
    <location>
        <begin position="802"/>
        <end position="811"/>
    </location>
</feature>
<feature type="compositionally biased region" description="Low complexity" evidence="1">
    <location>
        <begin position="716"/>
        <end position="725"/>
    </location>
</feature>
<feature type="region of interest" description="Disordered" evidence="1">
    <location>
        <begin position="697"/>
        <end position="759"/>
    </location>
</feature>
<feature type="compositionally biased region" description="Polar residues" evidence="1">
    <location>
        <begin position="837"/>
        <end position="853"/>
    </location>
</feature>
<dbReference type="Proteomes" id="UP000054495">
    <property type="component" value="Unassembled WGS sequence"/>
</dbReference>
<evidence type="ECO:0000256" key="1">
    <source>
        <dbReference type="SAM" id="MobiDB-lite"/>
    </source>
</evidence>
<evidence type="ECO:0000313" key="2">
    <source>
        <dbReference type="EMBL" id="EPB67790.1"/>
    </source>
</evidence>
<feature type="compositionally biased region" description="Low complexity" evidence="1">
    <location>
        <begin position="241"/>
        <end position="271"/>
    </location>
</feature>
<organism evidence="2 3">
    <name type="scientific">Ancylostoma ceylanicum</name>
    <dbReference type="NCBI Taxonomy" id="53326"/>
    <lineage>
        <taxon>Eukaryota</taxon>
        <taxon>Metazoa</taxon>
        <taxon>Ecdysozoa</taxon>
        <taxon>Nematoda</taxon>
        <taxon>Chromadorea</taxon>
        <taxon>Rhabditida</taxon>
        <taxon>Rhabditina</taxon>
        <taxon>Rhabditomorpha</taxon>
        <taxon>Strongyloidea</taxon>
        <taxon>Ancylostomatidae</taxon>
        <taxon>Ancylostomatinae</taxon>
        <taxon>Ancylostoma</taxon>
    </lineage>
</organism>
<feature type="compositionally biased region" description="Polar residues" evidence="1">
    <location>
        <begin position="668"/>
        <end position="682"/>
    </location>
</feature>
<proteinExistence type="predicted"/>
<name>A0A0D6L7S3_9BILA</name>
<feature type="compositionally biased region" description="Low complexity" evidence="1">
    <location>
        <begin position="330"/>
        <end position="400"/>
    </location>
</feature>
<feature type="compositionally biased region" description="Polar residues" evidence="1">
    <location>
        <begin position="701"/>
        <end position="715"/>
    </location>
</feature>
<reference evidence="2 3" key="1">
    <citation type="submission" date="2013-05" db="EMBL/GenBank/DDBJ databases">
        <title>Draft genome of the parasitic nematode Anyclostoma ceylanicum.</title>
        <authorList>
            <person name="Mitreva M."/>
        </authorList>
    </citation>
    <scope>NUCLEOTIDE SEQUENCE [LARGE SCALE GENOMIC DNA]</scope>
</reference>
<feature type="region of interest" description="Disordered" evidence="1">
    <location>
        <begin position="787"/>
        <end position="886"/>
    </location>
</feature>
<dbReference type="EMBL" id="KE125575">
    <property type="protein sequence ID" value="EPB67790.1"/>
    <property type="molecule type" value="Genomic_DNA"/>
</dbReference>
<feature type="region of interest" description="Disordered" evidence="1">
    <location>
        <begin position="241"/>
        <end position="400"/>
    </location>
</feature>
<feature type="region of interest" description="Disordered" evidence="1">
    <location>
        <begin position="423"/>
        <end position="442"/>
    </location>
</feature>
<feature type="region of interest" description="Disordered" evidence="1">
    <location>
        <begin position="940"/>
        <end position="959"/>
    </location>
</feature>
<feature type="compositionally biased region" description="Polar residues" evidence="1">
    <location>
        <begin position="272"/>
        <end position="299"/>
    </location>
</feature>